<name>A0A3B1BYX7_9ZZZZ</name>
<dbReference type="AlphaFoldDB" id="A0A3B1BYX7"/>
<dbReference type="InterPro" id="IPR023614">
    <property type="entry name" value="Porin_dom_sf"/>
</dbReference>
<dbReference type="InterPro" id="IPR010870">
    <property type="entry name" value="Porin_O/P"/>
</dbReference>
<proteinExistence type="predicted"/>
<reference evidence="1" key="1">
    <citation type="submission" date="2018-06" db="EMBL/GenBank/DDBJ databases">
        <authorList>
            <person name="Zhirakovskaya E."/>
        </authorList>
    </citation>
    <scope>NUCLEOTIDE SEQUENCE</scope>
</reference>
<dbReference type="Gene3D" id="2.40.160.10">
    <property type="entry name" value="Porin"/>
    <property type="match status" value="1"/>
</dbReference>
<gene>
    <name evidence="1" type="ORF">MNBD_NITROSPINAE04-656</name>
</gene>
<dbReference type="SUPFAM" id="SSF56935">
    <property type="entry name" value="Porins"/>
    <property type="match status" value="1"/>
</dbReference>
<organism evidence="1">
    <name type="scientific">hydrothermal vent metagenome</name>
    <dbReference type="NCBI Taxonomy" id="652676"/>
    <lineage>
        <taxon>unclassified sequences</taxon>
        <taxon>metagenomes</taxon>
        <taxon>ecological metagenomes</taxon>
    </lineage>
</organism>
<dbReference type="EMBL" id="UOGA01000239">
    <property type="protein sequence ID" value="VAX23169.1"/>
    <property type="molecule type" value="Genomic_DNA"/>
</dbReference>
<evidence type="ECO:0000313" key="1">
    <source>
        <dbReference type="EMBL" id="VAX23169.1"/>
    </source>
</evidence>
<protein>
    <recommendedName>
        <fullName evidence="2">Cytochrome c domain-containing protein</fullName>
    </recommendedName>
</protein>
<sequence length="402" mass="43304">MRSISIRKEKFVFLIVLFFLLSIPLGSNEASAVPAFAKQYEAECTLCHTAFPKLNDFGTKFRINGYRMEGDTGKYIWEQPQTLGFVGSAVYENVDKEMEMDMGMGPVASKSKDSSFDAGSLLIYSAGTLAPRVSYFAHMVAGDDETTLGLYNMSFMDIVADAGLNVKLGVMSVDLPFLSSTRRLTINNYLIQLGAGGGHGGHGGGVYACSACGASFTNSGAEVNGVRDYGEYSIQYAIGAGNDSVHEADDNVGAFYGWAYLNWQGQSLGLMYKHDRTGDNEAERQNADASGISVDLNFAGLNLVGSYNLFTQGQVAGSDLEVTSGAIEAIYPLVENILGVVRYDFNDVQDSDKETTQIVASLIWYLQPNVKVQVEYAQSKYTNASGTDFDSSGVFAAATAGF</sequence>
<evidence type="ECO:0008006" key="2">
    <source>
        <dbReference type="Google" id="ProtNLM"/>
    </source>
</evidence>
<dbReference type="Pfam" id="PF07396">
    <property type="entry name" value="Porin_O_P"/>
    <property type="match status" value="1"/>
</dbReference>
<accession>A0A3B1BYX7</accession>